<sequence>MENSVIWLMKLLLAHLISDFWWQPAKWVKDKEQRKIRSKYLYLHILVSGVTAIMLVGFNYWVIVLIITIINGLIDVAKTYAKPSFINFIISQALHILVIVISWLFVFDANRPAMQEVIDFYKNSNFWAFTLAAFFLTLPSSIIIGQATKHWAVPAGLKNAGKYIGIIERILICLLVYQNHYEAIGLLITGKSILRYNSTNEEVKTEYLLIGTLLSLFIAFAVGLALKLIVHSP</sequence>
<keyword evidence="5" id="KW-1185">Reference proteome</keyword>
<dbReference type="InterPro" id="IPR021737">
    <property type="entry name" value="Phage_phiKZ_Orf197"/>
</dbReference>
<gene>
    <name evidence="3" type="ORF">E2R65_03210</name>
    <name evidence="2" type="ORF">GGR35_000349</name>
</gene>
<keyword evidence="1" id="KW-0472">Membrane</keyword>
<proteinExistence type="predicted"/>
<name>A0A4Y8AL88_9SPHI</name>
<feature type="transmembrane region" description="Helical" evidence="1">
    <location>
        <begin position="126"/>
        <end position="147"/>
    </location>
</feature>
<dbReference type="RefSeq" id="WP_134335024.1">
    <property type="nucleotide sequence ID" value="NZ_BMCZ01000001.1"/>
</dbReference>
<evidence type="ECO:0000256" key="1">
    <source>
        <dbReference type="SAM" id="Phobius"/>
    </source>
</evidence>
<reference evidence="3 4" key="1">
    <citation type="journal article" date="2016" name="Int. J. Syst. Evol. Microbiol.">
        <title>Proposal of Mucilaginibacter phyllosphaerae sp. nov. isolated from the phyllosphere of Galium album.</title>
        <authorList>
            <person name="Aydogan E.L."/>
            <person name="Busse H.J."/>
            <person name="Moser G."/>
            <person name="Muller C."/>
            <person name="Kampfer P."/>
            <person name="Glaeser S.P."/>
        </authorList>
    </citation>
    <scope>NUCLEOTIDE SEQUENCE [LARGE SCALE GENOMIC DNA]</scope>
    <source>
        <strain evidence="3 4">PP-F2FG21</strain>
    </source>
</reference>
<accession>A0A4Y8AL88</accession>
<dbReference type="EMBL" id="SNQG01000001">
    <property type="protein sequence ID" value="TEW69189.1"/>
    <property type="molecule type" value="Genomic_DNA"/>
</dbReference>
<reference evidence="3" key="2">
    <citation type="submission" date="2019-03" db="EMBL/GenBank/DDBJ databases">
        <authorList>
            <person name="Yan Y.-Q."/>
            <person name="Du Z.-J."/>
        </authorList>
    </citation>
    <scope>NUCLEOTIDE SEQUENCE</scope>
    <source>
        <strain evidence="3">PP-F2FG21</strain>
    </source>
</reference>
<evidence type="ECO:0000313" key="5">
    <source>
        <dbReference type="Proteomes" id="UP000583101"/>
    </source>
</evidence>
<keyword evidence="1" id="KW-1133">Transmembrane helix</keyword>
<dbReference type="OrthoDB" id="8536716at2"/>
<evidence type="ECO:0000313" key="4">
    <source>
        <dbReference type="Proteomes" id="UP000297248"/>
    </source>
</evidence>
<comment type="caution">
    <text evidence="3">The sequence shown here is derived from an EMBL/GenBank/DDBJ whole genome shotgun (WGS) entry which is preliminary data.</text>
</comment>
<reference evidence="2 5" key="3">
    <citation type="submission" date="2020-08" db="EMBL/GenBank/DDBJ databases">
        <title>Genomic Encyclopedia of Type Strains, Phase IV (KMG-IV): sequencing the most valuable type-strain genomes for metagenomic binning, comparative biology and taxonomic classification.</title>
        <authorList>
            <person name="Goeker M."/>
        </authorList>
    </citation>
    <scope>NUCLEOTIDE SEQUENCE [LARGE SCALE GENOMIC DNA]</scope>
    <source>
        <strain evidence="2 5">DSM 100995</strain>
    </source>
</reference>
<feature type="transmembrane region" description="Helical" evidence="1">
    <location>
        <begin position="85"/>
        <end position="106"/>
    </location>
</feature>
<feature type="transmembrane region" description="Helical" evidence="1">
    <location>
        <begin position="43"/>
        <end position="73"/>
    </location>
</feature>
<protein>
    <submittedName>
        <fullName evidence="3">DUF3307 domain-containing protein</fullName>
    </submittedName>
    <submittedName>
        <fullName evidence="2">Magnesium-transporting ATPase (P-type)</fullName>
    </submittedName>
</protein>
<evidence type="ECO:0000313" key="3">
    <source>
        <dbReference type="EMBL" id="TEW69189.1"/>
    </source>
</evidence>
<dbReference type="Pfam" id="PF11750">
    <property type="entry name" value="DUF3307"/>
    <property type="match status" value="1"/>
</dbReference>
<dbReference type="EMBL" id="JACIEG010000001">
    <property type="protein sequence ID" value="MBB3967763.1"/>
    <property type="molecule type" value="Genomic_DNA"/>
</dbReference>
<keyword evidence="1" id="KW-0812">Transmembrane</keyword>
<dbReference type="AlphaFoldDB" id="A0A4Y8AL88"/>
<dbReference type="Proteomes" id="UP000583101">
    <property type="component" value="Unassembled WGS sequence"/>
</dbReference>
<dbReference type="Proteomes" id="UP000297248">
    <property type="component" value="Unassembled WGS sequence"/>
</dbReference>
<organism evidence="3 4">
    <name type="scientific">Mucilaginibacter phyllosphaerae</name>
    <dbReference type="NCBI Taxonomy" id="1812349"/>
    <lineage>
        <taxon>Bacteria</taxon>
        <taxon>Pseudomonadati</taxon>
        <taxon>Bacteroidota</taxon>
        <taxon>Sphingobacteriia</taxon>
        <taxon>Sphingobacteriales</taxon>
        <taxon>Sphingobacteriaceae</taxon>
        <taxon>Mucilaginibacter</taxon>
    </lineage>
</organism>
<feature type="transmembrane region" description="Helical" evidence="1">
    <location>
        <begin position="207"/>
        <end position="230"/>
    </location>
</feature>
<evidence type="ECO:0000313" key="2">
    <source>
        <dbReference type="EMBL" id="MBB3967763.1"/>
    </source>
</evidence>